<keyword evidence="2" id="KW-0472">Membrane</keyword>
<dbReference type="AlphaFoldDB" id="A0A165DPI6"/>
<proteinExistence type="predicted"/>
<keyword evidence="2" id="KW-1133">Transmembrane helix</keyword>
<evidence type="ECO:0000256" key="2">
    <source>
        <dbReference type="SAM" id="Phobius"/>
    </source>
</evidence>
<organism evidence="3 4">
    <name type="scientific">Laetiporus sulphureus 93-53</name>
    <dbReference type="NCBI Taxonomy" id="1314785"/>
    <lineage>
        <taxon>Eukaryota</taxon>
        <taxon>Fungi</taxon>
        <taxon>Dikarya</taxon>
        <taxon>Basidiomycota</taxon>
        <taxon>Agaricomycotina</taxon>
        <taxon>Agaricomycetes</taxon>
        <taxon>Polyporales</taxon>
        <taxon>Laetiporus</taxon>
    </lineage>
</organism>
<evidence type="ECO:0008006" key="5">
    <source>
        <dbReference type="Google" id="ProtNLM"/>
    </source>
</evidence>
<keyword evidence="4" id="KW-1185">Reference proteome</keyword>
<dbReference type="GeneID" id="63827824"/>
<evidence type="ECO:0000313" key="3">
    <source>
        <dbReference type="EMBL" id="KZT05336.1"/>
    </source>
</evidence>
<feature type="region of interest" description="Disordered" evidence="1">
    <location>
        <begin position="176"/>
        <end position="198"/>
    </location>
</feature>
<feature type="transmembrane region" description="Helical" evidence="2">
    <location>
        <begin position="256"/>
        <end position="278"/>
    </location>
</feature>
<reference evidence="3 4" key="1">
    <citation type="journal article" date="2016" name="Mol. Biol. Evol.">
        <title>Comparative Genomics of Early-Diverging Mushroom-Forming Fungi Provides Insights into the Origins of Lignocellulose Decay Capabilities.</title>
        <authorList>
            <person name="Nagy L.G."/>
            <person name="Riley R."/>
            <person name="Tritt A."/>
            <person name="Adam C."/>
            <person name="Daum C."/>
            <person name="Floudas D."/>
            <person name="Sun H."/>
            <person name="Yadav J.S."/>
            <person name="Pangilinan J."/>
            <person name="Larsson K.H."/>
            <person name="Matsuura K."/>
            <person name="Barry K."/>
            <person name="Labutti K."/>
            <person name="Kuo R."/>
            <person name="Ohm R.A."/>
            <person name="Bhattacharya S.S."/>
            <person name="Shirouzu T."/>
            <person name="Yoshinaga Y."/>
            <person name="Martin F.M."/>
            <person name="Grigoriev I.V."/>
            <person name="Hibbett D.S."/>
        </authorList>
    </citation>
    <scope>NUCLEOTIDE SEQUENCE [LARGE SCALE GENOMIC DNA]</scope>
    <source>
        <strain evidence="3 4">93-53</strain>
    </source>
</reference>
<dbReference type="OrthoDB" id="2653987at2759"/>
<dbReference type="RefSeq" id="XP_040763076.1">
    <property type="nucleotide sequence ID" value="XM_040910795.1"/>
</dbReference>
<name>A0A165DPI6_9APHY</name>
<sequence>MYCQSHCNTSGRPFLGHAYPLSEEPALLSRTASPMWLLANTTAPFSPGSASSNAFGDASAKGPDQPRQCKSWTLWTQIDQDETDAEIRRKVMKELVHSWMDRLQLISVIATFFAATEAQLLGFVMPDDGERPTRIQQAANASLVGALVIHLCAAIISFLAAFFLIRYRLREAKREERKVEAGGETTTTTTQSSQESQNHIWSADPHLEQVGPFRRGPPTRLLEHCHTLCMWLAAVGFVLALAGVLCYSWSRLPRSASIFATTIMGVCWAATLAAVFLLP</sequence>
<evidence type="ECO:0000256" key="1">
    <source>
        <dbReference type="SAM" id="MobiDB-lite"/>
    </source>
</evidence>
<accession>A0A165DPI6</accession>
<feature type="transmembrane region" description="Helical" evidence="2">
    <location>
        <begin position="143"/>
        <end position="165"/>
    </location>
</feature>
<dbReference type="InParanoid" id="A0A165DPI6"/>
<protein>
    <recommendedName>
        <fullName evidence="5">Transmembrane protein</fullName>
    </recommendedName>
</protein>
<feature type="compositionally biased region" description="Low complexity" evidence="1">
    <location>
        <begin position="184"/>
        <end position="197"/>
    </location>
</feature>
<keyword evidence="2" id="KW-0812">Transmembrane</keyword>
<dbReference type="Proteomes" id="UP000076871">
    <property type="component" value="Unassembled WGS sequence"/>
</dbReference>
<dbReference type="EMBL" id="KV427630">
    <property type="protein sequence ID" value="KZT05336.1"/>
    <property type="molecule type" value="Genomic_DNA"/>
</dbReference>
<gene>
    <name evidence="3" type="ORF">LAESUDRAFT_737497</name>
</gene>
<feature type="transmembrane region" description="Helical" evidence="2">
    <location>
        <begin position="228"/>
        <end position="250"/>
    </location>
</feature>
<evidence type="ECO:0000313" key="4">
    <source>
        <dbReference type="Proteomes" id="UP000076871"/>
    </source>
</evidence>